<dbReference type="InterPro" id="IPR027417">
    <property type="entry name" value="P-loop_NTPase"/>
</dbReference>
<dbReference type="InterPro" id="IPR011527">
    <property type="entry name" value="ABC1_TM_dom"/>
</dbReference>
<dbReference type="InterPro" id="IPR003439">
    <property type="entry name" value="ABC_transporter-like_ATP-bd"/>
</dbReference>
<dbReference type="CDD" id="cd18572">
    <property type="entry name" value="ABC_6TM_TAP"/>
    <property type="match status" value="1"/>
</dbReference>
<dbReference type="CDD" id="cd03249">
    <property type="entry name" value="ABC_MTABC3_MDL1_MDL2"/>
    <property type="match status" value="1"/>
</dbReference>
<evidence type="ECO:0000256" key="6">
    <source>
        <dbReference type="ARBA" id="ARBA00022840"/>
    </source>
</evidence>
<dbReference type="InterPro" id="IPR003593">
    <property type="entry name" value="AAA+_ATPase"/>
</dbReference>
<keyword evidence="3" id="KW-0813">Transport</keyword>
<feature type="transmembrane region" description="Helical" evidence="9">
    <location>
        <begin position="7"/>
        <end position="29"/>
    </location>
</feature>
<feature type="transmembrane region" description="Helical" evidence="9">
    <location>
        <begin position="41"/>
        <end position="59"/>
    </location>
</feature>
<dbReference type="PROSITE" id="PS00211">
    <property type="entry name" value="ABC_TRANSPORTER_1"/>
    <property type="match status" value="1"/>
</dbReference>
<keyword evidence="13" id="KW-1185">Reference proteome</keyword>
<dbReference type="PROSITE" id="PS50893">
    <property type="entry name" value="ABC_TRANSPORTER_2"/>
    <property type="match status" value="1"/>
</dbReference>
<feature type="transmembrane region" description="Helical" evidence="9">
    <location>
        <begin position="108"/>
        <end position="127"/>
    </location>
</feature>
<accession>A0A9W7CIU7</accession>
<dbReference type="InterPro" id="IPR036640">
    <property type="entry name" value="ABC1_TM_sf"/>
</dbReference>
<feature type="transmembrane region" description="Helical" evidence="9">
    <location>
        <begin position="71"/>
        <end position="96"/>
    </location>
</feature>
<gene>
    <name evidence="12" type="ORF">TrLO_g3079</name>
</gene>
<dbReference type="EMBL" id="BRXW01000087">
    <property type="protein sequence ID" value="GMI05444.1"/>
    <property type="molecule type" value="Genomic_DNA"/>
</dbReference>
<keyword evidence="5" id="KW-0547">Nucleotide-binding</keyword>
<keyword evidence="6" id="KW-0067">ATP-binding</keyword>
<evidence type="ECO:0000256" key="5">
    <source>
        <dbReference type="ARBA" id="ARBA00022741"/>
    </source>
</evidence>
<dbReference type="Proteomes" id="UP001165122">
    <property type="component" value="Unassembled WGS sequence"/>
</dbReference>
<evidence type="ECO:0008006" key="14">
    <source>
        <dbReference type="Google" id="ProtNLM"/>
    </source>
</evidence>
<dbReference type="SUPFAM" id="SSF52540">
    <property type="entry name" value="P-loop containing nucleoside triphosphate hydrolases"/>
    <property type="match status" value="1"/>
</dbReference>
<comment type="subcellular location">
    <subcellularLocation>
        <location evidence="1">Membrane</location>
        <topology evidence="1">Multi-pass membrane protein</topology>
    </subcellularLocation>
</comment>
<evidence type="ECO:0000259" key="11">
    <source>
        <dbReference type="PROSITE" id="PS50929"/>
    </source>
</evidence>
<evidence type="ECO:0000256" key="3">
    <source>
        <dbReference type="ARBA" id="ARBA00022448"/>
    </source>
</evidence>
<evidence type="ECO:0000256" key="8">
    <source>
        <dbReference type="ARBA" id="ARBA00023136"/>
    </source>
</evidence>
<evidence type="ECO:0000256" key="4">
    <source>
        <dbReference type="ARBA" id="ARBA00022692"/>
    </source>
</evidence>
<keyword evidence="8 9" id="KW-0472">Membrane</keyword>
<dbReference type="FunFam" id="3.40.50.300:FF:000251">
    <property type="entry name" value="ABC transporter B family member 19"/>
    <property type="match status" value="1"/>
</dbReference>
<dbReference type="GO" id="GO:0005524">
    <property type="term" value="F:ATP binding"/>
    <property type="evidence" value="ECO:0007669"/>
    <property type="project" value="UniProtKB-KW"/>
</dbReference>
<dbReference type="PANTHER" id="PTHR43394:SF1">
    <property type="entry name" value="ATP-BINDING CASSETTE SUB-FAMILY B MEMBER 10, MITOCHONDRIAL"/>
    <property type="match status" value="1"/>
</dbReference>
<dbReference type="PROSITE" id="PS50929">
    <property type="entry name" value="ABC_TM1F"/>
    <property type="match status" value="1"/>
</dbReference>
<reference evidence="13" key="1">
    <citation type="journal article" date="2023" name="Commun. Biol.">
        <title>Genome analysis of Parmales, the sister group of diatoms, reveals the evolutionary specialization of diatoms from phago-mixotrophs to photoautotrophs.</title>
        <authorList>
            <person name="Ban H."/>
            <person name="Sato S."/>
            <person name="Yoshikawa S."/>
            <person name="Yamada K."/>
            <person name="Nakamura Y."/>
            <person name="Ichinomiya M."/>
            <person name="Sato N."/>
            <person name="Blanc-Mathieu R."/>
            <person name="Endo H."/>
            <person name="Kuwata A."/>
            <person name="Ogata H."/>
        </authorList>
    </citation>
    <scope>NUCLEOTIDE SEQUENCE [LARGE SCALE GENOMIC DNA]</scope>
    <source>
        <strain evidence="13">NIES 3700</strain>
    </source>
</reference>
<dbReference type="GO" id="GO:0015421">
    <property type="term" value="F:ABC-type oligopeptide transporter activity"/>
    <property type="evidence" value="ECO:0007669"/>
    <property type="project" value="TreeGrafter"/>
</dbReference>
<keyword evidence="4 9" id="KW-0812">Transmembrane</keyword>
<proteinExistence type="inferred from homology"/>
<evidence type="ECO:0000256" key="7">
    <source>
        <dbReference type="ARBA" id="ARBA00022989"/>
    </source>
</evidence>
<feature type="transmembrane region" description="Helical" evidence="9">
    <location>
        <begin position="241"/>
        <end position="264"/>
    </location>
</feature>
<dbReference type="InterPro" id="IPR039421">
    <property type="entry name" value="Type_1_exporter"/>
</dbReference>
<organism evidence="12 13">
    <name type="scientific">Triparma laevis f. longispina</name>
    <dbReference type="NCBI Taxonomy" id="1714387"/>
    <lineage>
        <taxon>Eukaryota</taxon>
        <taxon>Sar</taxon>
        <taxon>Stramenopiles</taxon>
        <taxon>Ochrophyta</taxon>
        <taxon>Bolidophyceae</taxon>
        <taxon>Parmales</taxon>
        <taxon>Triparmaceae</taxon>
        <taxon>Triparma</taxon>
    </lineage>
</organism>
<dbReference type="AlphaFoldDB" id="A0A9W7CIU7"/>
<dbReference type="SUPFAM" id="SSF90123">
    <property type="entry name" value="ABC transporter transmembrane region"/>
    <property type="match status" value="1"/>
</dbReference>
<dbReference type="OrthoDB" id="6500128at2759"/>
<dbReference type="Pfam" id="PF00005">
    <property type="entry name" value="ABC_tran"/>
    <property type="match status" value="1"/>
</dbReference>
<evidence type="ECO:0000259" key="10">
    <source>
        <dbReference type="PROSITE" id="PS50893"/>
    </source>
</evidence>
<dbReference type="GO" id="GO:0016020">
    <property type="term" value="C:membrane"/>
    <property type="evidence" value="ECO:0007669"/>
    <property type="project" value="UniProtKB-SubCell"/>
</dbReference>
<name>A0A9W7CIU7_9STRA</name>
<dbReference type="InterPro" id="IPR017871">
    <property type="entry name" value="ABC_transporter-like_CS"/>
</dbReference>
<dbReference type="GO" id="GO:0016887">
    <property type="term" value="F:ATP hydrolysis activity"/>
    <property type="evidence" value="ECO:0007669"/>
    <property type="project" value="InterPro"/>
</dbReference>
<feature type="transmembrane region" description="Helical" evidence="9">
    <location>
        <begin position="333"/>
        <end position="354"/>
    </location>
</feature>
<comment type="caution">
    <text evidence="12">The sequence shown here is derived from an EMBL/GenBank/DDBJ whole genome shotgun (WGS) entry which is preliminary data.</text>
</comment>
<protein>
    <recommendedName>
        <fullName evidence="14">ABC transporter</fullName>
    </recommendedName>
</protein>
<dbReference type="Gene3D" id="3.40.50.300">
    <property type="entry name" value="P-loop containing nucleotide triphosphate hydrolases"/>
    <property type="match status" value="1"/>
</dbReference>
<dbReference type="SMART" id="SM00382">
    <property type="entry name" value="AAA"/>
    <property type="match status" value="1"/>
</dbReference>
<dbReference type="PANTHER" id="PTHR43394">
    <property type="entry name" value="ATP-DEPENDENT PERMEASE MDL1, MITOCHONDRIAL"/>
    <property type="match status" value="1"/>
</dbReference>
<evidence type="ECO:0000256" key="2">
    <source>
        <dbReference type="ARBA" id="ARBA00007577"/>
    </source>
</evidence>
<dbReference type="FunFam" id="1.20.1560.10:FF:000215">
    <property type="entry name" value="ABC transporter B family member 4"/>
    <property type="match status" value="1"/>
</dbReference>
<evidence type="ECO:0000256" key="9">
    <source>
        <dbReference type="SAM" id="Phobius"/>
    </source>
</evidence>
<dbReference type="Pfam" id="PF00664">
    <property type="entry name" value="ABC_membrane"/>
    <property type="match status" value="1"/>
</dbReference>
<dbReference type="Gene3D" id="1.20.1560.10">
    <property type="entry name" value="ABC transporter type 1, transmembrane domain"/>
    <property type="match status" value="2"/>
</dbReference>
<comment type="similarity">
    <text evidence="2">Belongs to the ABC transporter superfamily. ABCB family. Multidrug resistance exporter (TC 3.A.1.201) subfamily.</text>
</comment>
<evidence type="ECO:0000256" key="1">
    <source>
        <dbReference type="ARBA" id="ARBA00004141"/>
    </source>
</evidence>
<keyword evidence="7 9" id="KW-1133">Transmembrane helix</keyword>
<evidence type="ECO:0000313" key="12">
    <source>
        <dbReference type="EMBL" id="GMI05444.1"/>
    </source>
</evidence>
<feature type="transmembrane region" description="Helical" evidence="9">
    <location>
        <begin position="423"/>
        <end position="444"/>
    </location>
</feature>
<evidence type="ECO:0000313" key="13">
    <source>
        <dbReference type="Proteomes" id="UP001165122"/>
    </source>
</evidence>
<sequence length="777" mass="85183">MRCSRLTYLVCVNLLVLLLLVLAATPLMLYPTSNDNDASTTLLSTFLVTQAFTLTVALYRPTKDSRAKTHIIAFCLAQILLFAAASTGVSVALSLSLYEDSDVPSIEVAGGSIFTLGSLSLILSSIVDVDAVDEGGEDVAASKNATTMSLLSPTDGDSITEPLLQQTANPTATKTTATSSTPPKNPTTRLLSLAIPHRAYLYAGCIALLIRLPFSLSIPHFVSEALGSLSRSEIDTAYHNIILLFVAGTVDACLDFWCVYLFGLAQLNLVKTVRTSLFSRLLSFEVNFFDQNPVGNLTSRLNSDTSAMSSDLTWFFRFSIEATVRITGIVTYMFIRSPVLAGAACCVIPLVAIVNKKYGDWLSKNSKEVQTALAEANSVAQEALSCVRTVIAFGSEEQERKHYNELIEVYYRLNVKQTIAQGVYYMVISTFLVNTVVQAILLYVGSRLVEEKGMEVDVLLAFMLYQGQLQEYTLQIFQSYTALLQSSGAGDKVFELMDRKILEPGMGSEEHGREEDENTTETLITTESPTSKIDFMEVSFKYPTRPEEQVLSNLNLTIESGQTVAIVGQSGCGKSTIVSLLARFYDVDSGTIRFNDRDIRQVSLKTLRSHIGIISQEPTLFSGSIFDNIVYGLRDEEGDDEEIRRQVEEAAKTANAHDFICSFAKKYDTLCGERGVALSGGQKQRIAIARAIVKRPQLLLCDEATAALDNESEQIVQQALDRVSKTTTTIVVAHRLRTVRNADKIVVVKGGEIVEAGDHDGLLRRDGEYSAMVKNFS</sequence>
<feature type="domain" description="ABC transporter" evidence="10">
    <location>
        <begin position="533"/>
        <end position="775"/>
    </location>
</feature>
<feature type="domain" description="ABC transmembrane type-1" evidence="11">
    <location>
        <begin position="203"/>
        <end position="485"/>
    </location>
</feature>